<reference evidence="1" key="1">
    <citation type="submission" date="2020-04" db="EMBL/GenBank/DDBJ databases">
        <title>A chromosome-scale assembly and high-density genetic map of the yellow drum (Nibea albiflora) genome.</title>
        <authorList>
            <person name="Xu D."/>
            <person name="Zhang W."/>
            <person name="Chen R."/>
            <person name="Tan P."/>
            <person name="Wang L."/>
            <person name="Song H."/>
            <person name="Tian L."/>
            <person name="Zhu Q."/>
            <person name="Wang B."/>
        </authorList>
    </citation>
    <scope>NUCLEOTIDE SEQUENCE</scope>
    <source>
        <strain evidence="1">ZJHYS-2018</strain>
    </source>
</reference>
<dbReference type="Proteomes" id="UP000805704">
    <property type="component" value="Chromosome 9"/>
</dbReference>
<sequence length="338" mass="37981">MDINGHTNLLHLRNVSYFSFFSELHRSDASTIVETLAVTAVFVVSVAANAGAAALVTRERRLLTNKTILTLNLFVADLLFVSMIPLIVVVRWTVSWTLGCTACHIVLYIICMSGCVIISTLTSISVERVQAILQLQTVPTLNPKMVTATLFFVWAFSALATLPLSLFFTVMEVNYPEQESVLICTLKWPDTNLEIVWIVAVAVLCFLLPGLIIIVSYSKILQIAKSCRRRVRPRESQPAVGDSLEYHVSRQDMKLFRTLLILVLSFLIMWSPIFVTIFLILARNFLDYLDISSTVFFWVVTFTMTTSALNPILYSICQFKSSWRRLCCSSEVAPCGRG</sequence>
<accession>A0ACB7EDR7</accession>
<evidence type="ECO:0000313" key="1">
    <source>
        <dbReference type="EMBL" id="KAG8000131.1"/>
    </source>
</evidence>
<keyword evidence="2" id="KW-1185">Reference proteome</keyword>
<protein>
    <submittedName>
        <fullName evidence="1">Free fatty acid receptor 4</fullName>
    </submittedName>
</protein>
<organism evidence="1 2">
    <name type="scientific">Nibea albiflora</name>
    <name type="common">Yellow drum</name>
    <name type="synonym">Corvina albiflora</name>
    <dbReference type="NCBI Taxonomy" id="240163"/>
    <lineage>
        <taxon>Eukaryota</taxon>
        <taxon>Metazoa</taxon>
        <taxon>Chordata</taxon>
        <taxon>Craniata</taxon>
        <taxon>Vertebrata</taxon>
        <taxon>Euteleostomi</taxon>
        <taxon>Actinopterygii</taxon>
        <taxon>Neopterygii</taxon>
        <taxon>Teleostei</taxon>
        <taxon>Neoteleostei</taxon>
        <taxon>Acanthomorphata</taxon>
        <taxon>Eupercaria</taxon>
        <taxon>Sciaenidae</taxon>
        <taxon>Nibea</taxon>
    </lineage>
</organism>
<name>A0ACB7EDR7_NIBAL</name>
<comment type="caution">
    <text evidence="1">The sequence shown here is derived from an EMBL/GenBank/DDBJ whole genome shotgun (WGS) entry which is preliminary data.</text>
</comment>
<evidence type="ECO:0000313" key="2">
    <source>
        <dbReference type="Proteomes" id="UP000805704"/>
    </source>
</evidence>
<proteinExistence type="predicted"/>
<keyword evidence="1" id="KW-0675">Receptor</keyword>
<dbReference type="EMBL" id="CM024797">
    <property type="protein sequence ID" value="KAG8000131.1"/>
    <property type="molecule type" value="Genomic_DNA"/>
</dbReference>
<gene>
    <name evidence="1" type="primary">FFAR4</name>
    <name evidence="1" type="ORF">GBF38_002303</name>
</gene>